<evidence type="ECO:0000313" key="13">
    <source>
        <dbReference type="EMBL" id="KAG5276305.1"/>
    </source>
</evidence>
<dbReference type="InterPro" id="IPR038599">
    <property type="entry name" value="LAP1C-like_C_sf"/>
</dbReference>
<dbReference type="GO" id="GO:0061024">
    <property type="term" value="P:membrane organization"/>
    <property type="evidence" value="ECO:0007669"/>
    <property type="project" value="TreeGrafter"/>
</dbReference>
<evidence type="ECO:0000256" key="6">
    <source>
        <dbReference type="ARBA" id="ARBA00023136"/>
    </source>
</evidence>
<evidence type="ECO:0000256" key="9">
    <source>
        <dbReference type="ARBA" id="ARBA00037847"/>
    </source>
</evidence>
<keyword evidence="6 11" id="KW-0472">Membrane</keyword>
<feature type="compositionally biased region" description="Acidic residues" evidence="10">
    <location>
        <begin position="80"/>
        <end position="107"/>
    </location>
</feature>
<keyword evidence="8" id="KW-0539">Nucleus</keyword>
<gene>
    <name evidence="13" type="ORF">AALO_G00130420</name>
</gene>
<evidence type="ECO:0000256" key="10">
    <source>
        <dbReference type="SAM" id="MobiDB-lite"/>
    </source>
</evidence>
<feature type="region of interest" description="Disordered" evidence="10">
    <location>
        <begin position="1"/>
        <end position="121"/>
    </location>
</feature>
<evidence type="ECO:0000256" key="11">
    <source>
        <dbReference type="SAM" id="Phobius"/>
    </source>
</evidence>
<sequence>MEAGDSHKTNTDPPSRRVTRQSTKGDSGIVLKPREPLKRSRRDAVHPVGTAVNGSETQERLPSTDDDDEPLKKRRRLQSAEDEDATDGDNDMELEEDGDESESDEDKETSPGVLQHDKLIRESSVRLTPLKSFPQSTERVFQLEPLEDGSTLRSHRPIHTTNSEVEAIKHSTGSSKRGSGASLHIPTKPKRDSRTEGQTAQSIQQNIQQYHRKLQDGLPADHVDFARRTRRGMSHNQTSNNIVHNKELAKKAELTRVLPKAKQSQAKTPSKGGASRIYTIILWLFLLCVSISVAVLGYQRVPWSALLSKRATSQPASPTPSLDVFSGRMAALEQQFRSQRDEFWRRSGIHLQRHLQTAQPSEPVSLILTGGREAERTLRCLAAGLASAFSMAVNGSVLELDGASLADKDGNQVKLDLDNQLKEAFEGDKPAAVIHRLEELPPSSTLIFYRYCDHENAAYKDPLLAFTVLLPQDAVDTEVSLREVEEMVHDHIHKKFLVPDQPDTFDKMDVDKLSGLWSRISHLILPVNVEEHIEEGGCDTN</sequence>
<evidence type="ECO:0000256" key="4">
    <source>
        <dbReference type="ARBA" id="ARBA00022692"/>
    </source>
</evidence>
<feature type="compositionally biased region" description="Basic and acidic residues" evidence="10">
    <location>
        <begin position="32"/>
        <end position="45"/>
    </location>
</feature>
<evidence type="ECO:0000313" key="14">
    <source>
        <dbReference type="Proteomes" id="UP000823561"/>
    </source>
</evidence>
<dbReference type="PANTHER" id="PTHR18843">
    <property type="entry name" value="TORSIN-1A-INTERACTING PROTEIN"/>
    <property type="match status" value="1"/>
</dbReference>
<evidence type="ECO:0000256" key="5">
    <source>
        <dbReference type="ARBA" id="ARBA00022989"/>
    </source>
</evidence>
<comment type="similarity">
    <text evidence="2">Belongs to the TOR1AIP family.</text>
</comment>
<proteinExistence type="inferred from homology"/>
<organism evidence="13 14">
    <name type="scientific">Alosa alosa</name>
    <name type="common">allis shad</name>
    <dbReference type="NCBI Taxonomy" id="278164"/>
    <lineage>
        <taxon>Eukaryota</taxon>
        <taxon>Metazoa</taxon>
        <taxon>Chordata</taxon>
        <taxon>Craniata</taxon>
        <taxon>Vertebrata</taxon>
        <taxon>Euteleostomi</taxon>
        <taxon>Actinopterygii</taxon>
        <taxon>Neopterygii</taxon>
        <taxon>Teleostei</taxon>
        <taxon>Clupei</taxon>
        <taxon>Clupeiformes</taxon>
        <taxon>Clupeoidei</taxon>
        <taxon>Clupeidae</taxon>
        <taxon>Alosa</taxon>
    </lineage>
</organism>
<evidence type="ECO:0000256" key="7">
    <source>
        <dbReference type="ARBA" id="ARBA00023180"/>
    </source>
</evidence>
<name>A0AAV6GRL0_9TELE</name>
<evidence type="ECO:0000256" key="2">
    <source>
        <dbReference type="ARBA" id="ARBA00007860"/>
    </source>
</evidence>
<comment type="subcellular location">
    <subcellularLocation>
        <location evidence="9">Endomembrane system</location>
        <topology evidence="9">Single-pass membrane protein</topology>
    </subcellularLocation>
    <subcellularLocation>
        <location evidence="1">Nucleus envelope</location>
    </subcellularLocation>
</comment>
<protein>
    <recommendedName>
        <fullName evidence="12">Torsin-1A-interacting protein 1/2 AAA+ activator domain-containing protein</fullName>
    </recommendedName>
</protein>
<evidence type="ECO:0000259" key="12">
    <source>
        <dbReference type="Pfam" id="PF05609"/>
    </source>
</evidence>
<evidence type="ECO:0000256" key="8">
    <source>
        <dbReference type="ARBA" id="ARBA00023242"/>
    </source>
</evidence>
<feature type="compositionally biased region" description="Basic and acidic residues" evidence="10">
    <location>
        <begin position="1"/>
        <end position="10"/>
    </location>
</feature>
<keyword evidence="14" id="KW-1185">Reference proteome</keyword>
<feature type="transmembrane region" description="Helical" evidence="11">
    <location>
        <begin position="277"/>
        <end position="298"/>
    </location>
</feature>
<feature type="region of interest" description="Disordered" evidence="10">
    <location>
        <begin position="147"/>
        <end position="201"/>
    </location>
</feature>
<keyword evidence="7" id="KW-0325">Glycoprotein</keyword>
<dbReference type="EMBL" id="JADWDJ010000009">
    <property type="protein sequence ID" value="KAG5276305.1"/>
    <property type="molecule type" value="Genomic_DNA"/>
</dbReference>
<dbReference type="Gene3D" id="3.40.50.12190">
    <property type="match status" value="1"/>
</dbReference>
<dbReference type="AlphaFoldDB" id="A0AAV6GRL0"/>
<dbReference type="InterPro" id="IPR046753">
    <property type="entry name" value="TOIP1/2_C"/>
</dbReference>
<dbReference type="InterPro" id="IPR008662">
    <property type="entry name" value="TOIP1/2"/>
</dbReference>
<evidence type="ECO:0000256" key="3">
    <source>
        <dbReference type="ARBA" id="ARBA00022553"/>
    </source>
</evidence>
<comment type="caution">
    <text evidence="13">The sequence shown here is derived from an EMBL/GenBank/DDBJ whole genome shotgun (WGS) entry which is preliminary data.</text>
</comment>
<feature type="domain" description="Torsin-1A-interacting protein 1/2 AAA+ activator" evidence="12">
    <location>
        <begin position="313"/>
        <end position="538"/>
    </location>
</feature>
<keyword evidence="4 11" id="KW-0812">Transmembrane</keyword>
<accession>A0AAV6GRL0</accession>
<dbReference type="Proteomes" id="UP000823561">
    <property type="component" value="Chromosome 9"/>
</dbReference>
<dbReference type="GO" id="GO:0016020">
    <property type="term" value="C:membrane"/>
    <property type="evidence" value="ECO:0007669"/>
    <property type="project" value="TreeGrafter"/>
</dbReference>
<dbReference type="PANTHER" id="PTHR18843:SF7">
    <property type="entry name" value="LAMINA-ASSOCIATED POLYPEPTIDE 1B ISOFORM 1-RELATED"/>
    <property type="match status" value="1"/>
</dbReference>
<keyword evidence="3" id="KW-0597">Phosphoprotein</keyword>
<dbReference type="Pfam" id="PF05609">
    <property type="entry name" value="LAP1_C"/>
    <property type="match status" value="1"/>
</dbReference>
<dbReference type="GO" id="GO:0001671">
    <property type="term" value="F:ATPase activator activity"/>
    <property type="evidence" value="ECO:0007669"/>
    <property type="project" value="InterPro"/>
</dbReference>
<reference evidence="13" key="1">
    <citation type="submission" date="2020-10" db="EMBL/GenBank/DDBJ databases">
        <title>Chromosome-scale genome assembly of the Allis shad, Alosa alosa.</title>
        <authorList>
            <person name="Margot Z."/>
            <person name="Christophe K."/>
            <person name="Cabau C."/>
            <person name="Louis A."/>
            <person name="Berthelot C."/>
            <person name="Parey E."/>
            <person name="Roest Crollius H."/>
            <person name="Montfort J."/>
            <person name="Robinson-Rechavi M."/>
            <person name="Bucao C."/>
            <person name="Bouchez O."/>
            <person name="Gislard M."/>
            <person name="Lluch J."/>
            <person name="Milhes M."/>
            <person name="Lampietro C."/>
            <person name="Lopez Roques C."/>
            <person name="Donnadieu C."/>
            <person name="Braasch I."/>
            <person name="Desvignes T."/>
            <person name="Postlethwait J."/>
            <person name="Bobe J."/>
            <person name="Guiguen Y."/>
        </authorList>
    </citation>
    <scope>NUCLEOTIDE SEQUENCE</scope>
    <source>
        <strain evidence="13">M-15738</strain>
        <tissue evidence="13">Blood</tissue>
    </source>
</reference>
<evidence type="ECO:0000256" key="1">
    <source>
        <dbReference type="ARBA" id="ARBA00004259"/>
    </source>
</evidence>
<keyword evidence="5 11" id="KW-1133">Transmembrane helix</keyword>
<dbReference type="GO" id="GO:0005635">
    <property type="term" value="C:nuclear envelope"/>
    <property type="evidence" value="ECO:0007669"/>
    <property type="project" value="UniProtKB-SubCell"/>
</dbReference>